<dbReference type="Gene3D" id="3.40.1350.10">
    <property type="match status" value="1"/>
</dbReference>
<feature type="compositionally biased region" description="Basic and acidic residues" evidence="4">
    <location>
        <begin position="98"/>
        <end position="108"/>
    </location>
</feature>
<sequence>MRNVVETDIERAACEKVKKLGIRNIKINTKTETGWPDRMFVIPGGRPLFVEFKRPGEEPEPKQEHIHEVLKKLGYNVEVHDSVDGAVSAVTRALEAARRAKERDEVSARTRVRNSGGGPRRRKD</sequence>
<evidence type="ECO:0000259" key="5">
    <source>
        <dbReference type="SMART" id="SM00990"/>
    </source>
</evidence>
<evidence type="ECO:0000256" key="4">
    <source>
        <dbReference type="SAM" id="MobiDB-lite"/>
    </source>
</evidence>
<dbReference type="GO" id="GO:0003676">
    <property type="term" value="F:nucleic acid binding"/>
    <property type="evidence" value="ECO:0007669"/>
    <property type="project" value="InterPro"/>
</dbReference>
<evidence type="ECO:0000256" key="2">
    <source>
        <dbReference type="ARBA" id="ARBA00022722"/>
    </source>
</evidence>
<dbReference type="InterPro" id="IPR011856">
    <property type="entry name" value="tRNA_endonuc-like_dom_sf"/>
</dbReference>
<dbReference type="EMBL" id="LR796419">
    <property type="protein sequence ID" value="CAB4142635.1"/>
    <property type="molecule type" value="Genomic_DNA"/>
</dbReference>
<name>A0A6J5SDK3_9CAUD</name>
<dbReference type="GO" id="GO:0016788">
    <property type="term" value="F:hydrolase activity, acting on ester bonds"/>
    <property type="evidence" value="ECO:0007669"/>
    <property type="project" value="InterPro"/>
</dbReference>
<organism evidence="7">
    <name type="scientific">uncultured Caudovirales phage</name>
    <dbReference type="NCBI Taxonomy" id="2100421"/>
    <lineage>
        <taxon>Viruses</taxon>
        <taxon>Duplodnaviria</taxon>
        <taxon>Heunggongvirae</taxon>
        <taxon>Uroviricota</taxon>
        <taxon>Caudoviricetes</taxon>
        <taxon>Peduoviridae</taxon>
        <taxon>Maltschvirus</taxon>
        <taxon>Maltschvirus maltsch</taxon>
    </lineage>
</organism>
<evidence type="ECO:0000313" key="6">
    <source>
        <dbReference type="EMBL" id="CAB4142635.1"/>
    </source>
</evidence>
<dbReference type="InterPro" id="IPR014883">
    <property type="entry name" value="VRR_NUC"/>
</dbReference>
<keyword evidence="2" id="KW-0540">Nuclease</keyword>
<dbReference type="EMBL" id="LR797380">
    <property type="protein sequence ID" value="CAB4211887.1"/>
    <property type="molecule type" value="Genomic_DNA"/>
</dbReference>
<evidence type="ECO:0000313" key="7">
    <source>
        <dbReference type="EMBL" id="CAB4211887.1"/>
    </source>
</evidence>
<feature type="region of interest" description="Disordered" evidence="4">
    <location>
        <begin position="98"/>
        <end position="124"/>
    </location>
</feature>
<dbReference type="GO" id="GO:0004518">
    <property type="term" value="F:nuclease activity"/>
    <property type="evidence" value="ECO:0007669"/>
    <property type="project" value="UniProtKB-KW"/>
</dbReference>
<dbReference type="SMART" id="SM00990">
    <property type="entry name" value="VRR_NUC"/>
    <property type="match status" value="1"/>
</dbReference>
<protein>
    <submittedName>
        <fullName evidence="7">VRR-NUC domain containing protein</fullName>
    </submittedName>
</protein>
<proteinExistence type="predicted"/>
<comment type="cofactor">
    <cofactor evidence="1">
        <name>Mg(2+)</name>
        <dbReference type="ChEBI" id="CHEBI:18420"/>
    </cofactor>
</comment>
<evidence type="ECO:0000256" key="1">
    <source>
        <dbReference type="ARBA" id="ARBA00001946"/>
    </source>
</evidence>
<accession>A0A6J5SDK3</accession>
<reference evidence="7" key="1">
    <citation type="submission" date="2020-05" db="EMBL/GenBank/DDBJ databases">
        <authorList>
            <person name="Chiriac C."/>
            <person name="Salcher M."/>
            <person name="Ghai R."/>
            <person name="Kavagutti S V."/>
        </authorList>
    </citation>
    <scope>NUCLEOTIDE SEQUENCE</scope>
</reference>
<feature type="domain" description="VRR-NUC" evidence="5">
    <location>
        <begin position="4"/>
        <end position="84"/>
    </location>
</feature>
<gene>
    <name evidence="7" type="ORF">UFOVP1414_41</name>
    <name evidence="6" type="ORF">UFOVP442_36</name>
</gene>
<evidence type="ECO:0000256" key="3">
    <source>
        <dbReference type="ARBA" id="ARBA00022801"/>
    </source>
</evidence>
<keyword evidence="3" id="KW-0378">Hydrolase</keyword>